<dbReference type="InterPro" id="IPR011049">
    <property type="entry name" value="Serralysin-like_metalloprot_C"/>
</dbReference>
<dbReference type="AlphaFoldDB" id="A0A5C4NCH3"/>
<comment type="subcellular location">
    <subcellularLocation>
        <location evidence="1">Secreted</location>
    </subcellularLocation>
</comment>
<dbReference type="OrthoDB" id="9342475at2"/>
<keyword evidence="2" id="KW-0964">Secreted</keyword>
<reference evidence="4 5" key="1">
    <citation type="submission" date="2019-06" db="EMBL/GenBank/DDBJ databases">
        <authorList>
            <person name="Jiang L."/>
        </authorList>
    </citation>
    <scope>NUCLEOTIDE SEQUENCE [LARGE SCALE GENOMIC DNA]</scope>
    <source>
        <strain evidence="4 5">YIM 48858</strain>
    </source>
</reference>
<evidence type="ECO:0000313" key="5">
    <source>
        <dbReference type="Proteomes" id="UP000305709"/>
    </source>
</evidence>
<protein>
    <recommendedName>
        <fullName evidence="3">BP74 N-terminal domain-containing protein</fullName>
    </recommendedName>
</protein>
<evidence type="ECO:0000313" key="4">
    <source>
        <dbReference type="EMBL" id="TNC72461.1"/>
    </source>
</evidence>
<dbReference type="Pfam" id="PF00353">
    <property type="entry name" value="HemolysinCabind"/>
    <property type="match status" value="3"/>
</dbReference>
<dbReference type="InterPro" id="IPR018511">
    <property type="entry name" value="Hemolysin-typ_Ca-bd_CS"/>
</dbReference>
<dbReference type="Proteomes" id="UP000305709">
    <property type="component" value="Unassembled WGS sequence"/>
</dbReference>
<dbReference type="GO" id="GO:0005576">
    <property type="term" value="C:extracellular region"/>
    <property type="evidence" value="ECO:0007669"/>
    <property type="project" value="UniProtKB-SubCell"/>
</dbReference>
<dbReference type="PRINTS" id="PR00313">
    <property type="entry name" value="CABNDNGRPT"/>
</dbReference>
<dbReference type="SUPFAM" id="SSF51120">
    <property type="entry name" value="beta-Roll"/>
    <property type="match status" value="1"/>
</dbReference>
<dbReference type="PANTHER" id="PTHR38340:SF1">
    <property type="entry name" value="S-LAYER PROTEIN"/>
    <property type="match status" value="1"/>
</dbReference>
<name>A0A5C4NCH3_9RHOB</name>
<keyword evidence="5" id="KW-1185">Reference proteome</keyword>
<evidence type="ECO:0000256" key="2">
    <source>
        <dbReference type="ARBA" id="ARBA00022525"/>
    </source>
</evidence>
<dbReference type="InterPro" id="IPR001343">
    <property type="entry name" value="Hemolysn_Ca-bd"/>
</dbReference>
<gene>
    <name evidence="4" type="ORF">FHG71_08740</name>
</gene>
<evidence type="ECO:0000259" key="3">
    <source>
        <dbReference type="Pfam" id="PF23621"/>
    </source>
</evidence>
<dbReference type="GO" id="GO:0005509">
    <property type="term" value="F:calcium ion binding"/>
    <property type="evidence" value="ECO:0007669"/>
    <property type="project" value="InterPro"/>
</dbReference>
<dbReference type="InterPro" id="IPR050557">
    <property type="entry name" value="RTX_toxin/Mannuronan_C5-epim"/>
</dbReference>
<dbReference type="InterPro" id="IPR056422">
    <property type="entry name" value="BP74_N"/>
</dbReference>
<dbReference type="Pfam" id="PF23621">
    <property type="entry name" value="BP74_N"/>
    <property type="match status" value="1"/>
</dbReference>
<evidence type="ECO:0000256" key="1">
    <source>
        <dbReference type="ARBA" id="ARBA00004613"/>
    </source>
</evidence>
<sequence>MGDGRLDACRVRGTVAALRQGPHHPSSAAGGIAMAWFTFTDSSREVFVLRLTDPDLVTHARELLGGEEADPRIGGVVVKTAVPYNIGWSYHLDPARAFFFEMSTEVGDSTMRYIENHLAEVGGELLPGSVWTGWSSELTGELKVKSGDDGTDLLRGTDAADLLFGRGGRDALYGRGGDDHLAGGSGSDLLIGGQGGDKLGGEKGNDVLLGGRGRDVLLGGAGEDRLEGGSGIDRLTGGADRDTFLLRSGSGADRVLDFEDGDGTEDRIDLRLFFLDSFAEVERIARGDDLLLRVEDESLRLVGYLAERDLADFGRDDVLL</sequence>
<dbReference type="PANTHER" id="PTHR38340">
    <property type="entry name" value="S-LAYER PROTEIN"/>
    <property type="match status" value="1"/>
</dbReference>
<feature type="domain" description="BP74 N-terminal" evidence="3">
    <location>
        <begin position="34"/>
        <end position="144"/>
    </location>
</feature>
<organism evidence="4 5">
    <name type="scientific">Rubellimicrobium roseum</name>
    <dbReference type="NCBI Taxonomy" id="687525"/>
    <lineage>
        <taxon>Bacteria</taxon>
        <taxon>Pseudomonadati</taxon>
        <taxon>Pseudomonadota</taxon>
        <taxon>Alphaproteobacteria</taxon>
        <taxon>Rhodobacterales</taxon>
        <taxon>Roseobacteraceae</taxon>
        <taxon>Rubellimicrobium</taxon>
    </lineage>
</organism>
<dbReference type="PROSITE" id="PS00330">
    <property type="entry name" value="HEMOLYSIN_CALCIUM"/>
    <property type="match status" value="3"/>
</dbReference>
<dbReference type="EMBL" id="VDFV01000008">
    <property type="protein sequence ID" value="TNC72461.1"/>
    <property type="molecule type" value="Genomic_DNA"/>
</dbReference>
<accession>A0A5C4NCH3</accession>
<proteinExistence type="predicted"/>
<dbReference type="Gene3D" id="2.150.10.10">
    <property type="entry name" value="Serralysin-like metalloprotease, C-terminal"/>
    <property type="match status" value="2"/>
</dbReference>
<comment type="caution">
    <text evidence="4">The sequence shown here is derived from an EMBL/GenBank/DDBJ whole genome shotgun (WGS) entry which is preliminary data.</text>
</comment>